<proteinExistence type="predicted"/>
<dbReference type="Proteomes" id="UP001195769">
    <property type="component" value="Unassembled WGS sequence"/>
</dbReference>
<reference evidence="1" key="1">
    <citation type="journal article" date="2020" name="New Phytol.">
        <title>Comparative genomics reveals dynamic genome evolution in host specialist ectomycorrhizal fungi.</title>
        <authorList>
            <person name="Lofgren L.A."/>
            <person name="Nguyen N.H."/>
            <person name="Vilgalys R."/>
            <person name="Ruytinx J."/>
            <person name="Liao H.L."/>
            <person name="Branco S."/>
            <person name="Kuo A."/>
            <person name="LaButti K."/>
            <person name="Lipzen A."/>
            <person name="Andreopoulos W."/>
            <person name="Pangilinan J."/>
            <person name="Riley R."/>
            <person name="Hundley H."/>
            <person name="Na H."/>
            <person name="Barry K."/>
            <person name="Grigoriev I.V."/>
            <person name="Stajich J.E."/>
            <person name="Kennedy P.G."/>
        </authorList>
    </citation>
    <scope>NUCLEOTIDE SEQUENCE</scope>
    <source>
        <strain evidence="1">FC203</strain>
    </source>
</reference>
<comment type="caution">
    <text evidence="1">The sequence shown here is derived from an EMBL/GenBank/DDBJ whole genome shotgun (WGS) entry which is preliminary data.</text>
</comment>
<accession>A0AAD4EFE1</accession>
<keyword evidence="2" id="KW-1185">Reference proteome</keyword>
<dbReference type="RefSeq" id="XP_041230697.1">
    <property type="nucleotide sequence ID" value="XM_041372972.1"/>
</dbReference>
<dbReference type="AlphaFoldDB" id="A0AAD4EFE1"/>
<gene>
    <name evidence="1" type="ORF">F5891DRAFT_725712</name>
</gene>
<organism evidence="1 2">
    <name type="scientific">Suillus fuscotomentosus</name>
    <dbReference type="NCBI Taxonomy" id="1912939"/>
    <lineage>
        <taxon>Eukaryota</taxon>
        <taxon>Fungi</taxon>
        <taxon>Dikarya</taxon>
        <taxon>Basidiomycota</taxon>
        <taxon>Agaricomycotina</taxon>
        <taxon>Agaricomycetes</taxon>
        <taxon>Agaricomycetidae</taxon>
        <taxon>Boletales</taxon>
        <taxon>Suillineae</taxon>
        <taxon>Suillaceae</taxon>
        <taxon>Suillus</taxon>
    </lineage>
</organism>
<sequence length="81" mass="9048">MPSLKIFLFLVGSVPVPLHQLRVIRLSCSLGLHLLYSNEARKYIATDLQIHQLVARLFGPNGNCWQTKGTRALANVHKLLG</sequence>
<protein>
    <submittedName>
        <fullName evidence="1">Uncharacterized protein</fullName>
    </submittedName>
</protein>
<evidence type="ECO:0000313" key="2">
    <source>
        <dbReference type="Proteomes" id="UP001195769"/>
    </source>
</evidence>
<dbReference type="GeneID" id="64667270"/>
<name>A0AAD4EFE1_9AGAM</name>
<dbReference type="EMBL" id="JABBWK010000008">
    <property type="protein sequence ID" value="KAG1905122.1"/>
    <property type="molecule type" value="Genomic_DNA"/>
</dbReference>
<evidence type="ECO:0000313" key="1">
    <source>
        <dbReference type="EMBL" id="KAG1905122.1"/>
    </source>
</evidence>